<evidence type="ECO:0000256" key="1">
    <source>
        <dbReference type="SAM" id="MobiDB-lite"/>
    </source>
</evidence>
<feature type="region of interest" description="Disordered" evidence="1">
    <location>
        <begin position="82"/>
        <end position="102"/>
    </location>
</feature>
<accession>A0A3Q7XS78</accession>
<feature type="region of interest" description="Disordered" evidence="1">
    <location>
        <begin position="709"/>
        <end position="829"/>
    </location>
</feature>
<feature type="compositionally biased region" description="Basic residues" evidence="1">
    <location>
        <begin position="943"/>
        <end position="954"/>
    </location>
</feature>
<evidence type="ECO:0000313" key="2">
    <source>
        <dbReference type="Proteomes" id="UP000087171"/>
    </source>
</evidence>
<feature type="compositionally biased region" description="Low complexity" evidence="1">
    <location>
        <begin position="1012"/>
        <end position="1023"/>
    </location>
</feature>
<dbReference type="PaxDb" id="3827-XP_004502120.1"/>
<feature type="compositionally biased region" description="Basic and acidic residues" evidence="1">
    <location>
        <begin position="1089"/>
        <end position="1099"/>
    </location>
</feature>
<feature type="compositionally biased region" description="Polar residues" evidence="1">
    <location>
        <begin position="1180"/>
        <end position="1193"/>
    </location>
</feature>
<sequence>MRPGVEKWQGNFQPYPNAAIPPQHFDVWRGAPVNNHQRDIWFRGPPNGPPFATPVAPGGFPIDPFPFYRPHIPPAGLANPPHVPPPGSGPRGHHKNGEVYRPHMPDAYIPPGMPLRPGFFPGPMAFEGYYGPPMGYCNSNERDVPFMGMVAGASVYNRSSSQNPPEPGNSHGRSDGPNPAVKPLTSEPVESSRTPDTVGPYRVLLKQHNEWDGKNEPTNREDLLTTNASFANVRDKPTVSVQDNDQSRNMEMELRRTNARAKEASSQTSGYQGSSSVNNAKSLESTGSFNRFDNISARKTDGVASNMLEISSRPSSAPKDSSLIQKIEGLNAKARDNLSTKSKEERRNKFHAGSLVENEVNAGVVFSEATLATEAKNPAARGVGAFEGEKNFESSSFSGTATSRHISHGMQGRGNHRKGRLDTQDADGWRKKSGVIYSSTTSGTQLDASNILVGEHQISVDAYERSGSNSLVRREGESTQTSADSHAQHAKTKELAKQRTKQLQEEEVERTKKQKAKSLVKLDEVNRRMQTVKGSTQKEYDANYSLEKKQEEFQPSETATVLGKSGAADSSVVSNDNVACQISDTNTNRVEKPPILSSETPLETLKNADKEPVLNQNQNQSVTLYPNDNSADAADALQVHNNVASKQKRMGYKQKHNLSLGKTLNVSTTSTAPKVENDTAACVNESSGFATNEVSSAFVSGLPMNSTSMVESSVNQKRKNNRNSKNKQKVEEISSLAALPTAIPKETNLPRSSVENKPREDIGLDHSSLQSSSLSRDPNQYSEQRYSENEESYGRMNSQLKSQHSRRTPRNLQANRQAEKSHGSDVLMWAPVKPPNKIEIVNDSSDKSKIEVIVPAKNDQQVHNLKNKRAEMERYIPKPVAKEMAQQVSLQQMVSSISLAPTDDCVERVDSCSQGPQISQHTTSAVGKMGSGMESKNGDSRKTRAWKGKSHGSWRQRNLTESTDVHDMQDGVDHGSNSYQNIQIPMEHQQFQKSETSLLKGQKKHVNDTSKPDSSNNPNNHDSAFVDSVPIIEDPKATVRERQVPFRGLKGTRVNHDVDQKKNAGDTGKTETLSSLSEHNQPDVNAVLKESRSTGERISSHWQPKFQASNTQRGNRPKKKESTHAGASFQDGQDKESSTHVAQPPSQLVFEKSKGGDPPNLGNPDAVRESRNAPPKGHPHSTNQVAVSSNEQAPTGMDPRHQQRPSSGGRRNGNQNRFGKGHESQGDWKTAVQDNRYHHDQPANRERQGPNFHNEYQSVGPHGGDSQSDNFERPKDGNYHAGGRFRDRGQTHSRRGGGNFSGR</sequence>
<feature type="compositionally biased region" description="Polar residues" evidence="1">
    <location>
        <begin position="1100"/>
        <end position="1114"/>
    </location>
</feature>
<reference evidence="3" key="2">
    <citation type="submission" date="2025-08" db="UniProtKB">
        <authorList>
            <consortium name="RefSeq"/>
        </authorList>
    </citation>
    <scope>IDENTIFICATION</scope>
    <source>
        <tissue evidence="3">Etiolated seedlings</tissue>
    </source>
</reference>
<keyword evidence="2" id="KW-1185">Reference proteome</keyword>
<name>A0A3Q7XS78_CICAR</name>
<evidence type="ECO:0000313" key="3">
    <source>
        <dbReference type="RefSeq" id="XP_027190608.1"/>
    </source>
</evidence>
<feature type="compositionally biased region" description="Basic and acidic residues" evidence="1">
    <location>
        <begin position="245"/>
        <end position="263"/>
    </location>
</feature>
<feature type="compositionally biased region" description="Basic and acidic residues" evidence="1">
    <location>
        <begin position="1054"/>
        <end position="1064"/>
    </location>
</feature>
<dbReference type="OrthoDB" id="1939715at2759"/>
<feature type="region of interest" description="Disordered" evidence="1">
    <location>
        <begin position="391"/>
        <end position="425"/>
    </location>
</feature>
<feature type="compositionally biased region" description="Low complexity" evidence="1">
    <location>
        <begin position="1204"/>
        <end position="1217"/>
    </location>
</feature>
<dbReference type="RefSeq" id="XP_027190608.1">
    <property type="nucleotide sequence ID" value="XM_027334807.1"/>
</dbReference>
<dbReference type="KEGG" id="cam:101502670"/>
<feature type="compositionally biased region" description="Polar residues" evidence="1">
    <location>
        <begin position="1070"/>
        <end position="1083"/>
    </location>
</feature>
<dbReference type="GO" id="GO:0040029">
    <property type="term" value="P:epigenetic regulation of gene expression"/>
    <property type="evidence" value="ECO:0007669"/>
    <property type="project" value="TreeGrafter"/>
</dbReference>
<feature type="compositionally biased region" description="Basic and acidic residues" evidence="1">
    <location>
        <begin position="1033"/>
        <end position="1044"/>
    </location>
</feature>
<proteinExistence type="predicted"/>
<feature type="region of interest" description="Disordered" evidence="1">
    <location>
        <begin position="465"/>
        <end position="516"/>
    </location>
</feature>
<feature type="compositionally biased region" description="Basic and acidic residues" evidence="1">
    <location>
        <begin position="963"/>
        <end position="973"/>
    </location>
</feature>
<feature type="compositionally biased region" description="Basic and acidic residues" evidence="1">
    <location>
        <begin position="1235"/>
        <end position="1248"/>
    </location>
</feature>
<reference evidence="2" key="1">
    <citation type="journal article" date="2013" name="Nat. Biotechnol.">
        <title>Draft genome sequence of chickpea (Cicer arietinum) provides a resource for trait improvement.</title>
        <authorList>
            <person name="Varshney R.K."/>
            <person name="Song C."/>
            <person name="Saxena R.K."/>
            <person name="Azam S."/>
            <person name="Yu S."/>
            <person name="Sharpe A.G."/>
            <person name="Cannon S."/>
            <person name="Baek J."/>
            <person name="Rosen B.D."/>
            <person name="Tar'an B."/>
            <person name="Millan T."/>
            <person name="Zhang X."/>
            <person name="Ramsay L.D."/>
            <person name="Iwata A."/>
            <person name="Wang Y."/>
            <person name="Nelson W."/>
            <person name="Farmer A.D."/>
            <person name="Gaur P.M."/>
            <person name="Soderlund C."/>
            <person name="Penmetsa R.V."/>
            <person name="Xu C."/>
            <person name="Bharti A.K."/>
            <person name="He W."/>
            <person name="Winter P."/>
            <person name="Zhao S."/>
            <person name="Hane J.K."/>
            <person name="Carrasquilla-Garcia N."/>
            <person name="Condie J.A."/>
            <person name="Upadhyaya H.D."/>
            <person name="Luo M.C."/>
            <person name="Thudi M."/>
            <person name="Gowda C.L."/>
            <person name="Singh N.P."/>
            <person name="Lichtenzveig J."/>
            <person name="Gali K.K."/>
            <person name="Rubio J."/>
            <person name="Nadarajan N."/>
            <person name="Dolezel J."/>
            <person name="Bansal K.C."/>
            <person name="Xu X."/>
            <person name="Edwards D."/>
            <person name="Zhang G."/>
            <person name="Kahl G."/>
            <person name="Gil J."/>
            <person name="Singh K.B."/>
            <person name="Datta S.K."/>
            <person name="Jackson S.A."/>
            <person name="Wang J."/>
            <person name="Cook D.R."/>
        </authorList>
    </citation>
    <scope>NUCLEOTIDE SEQUENCE [LARGE SCALE GENOMIC DNA]</scope>
    <source>
        <strain evidence="2">cv. CDC Frontier</strain>
    </source>
</reference>
<gene>
    <name evidence="3" type="primary">LOC101502670</name>
</gene>
<feature type="compositionally biased region" description="Basic and acidic residues" evidence="1">
    <location>
        <begin position="754"/>
        <end position="764"/>
    </location>
</feature>
<dbReference type="PANTHER" id="PTHR34805">
    <property type="entry name" value="PROTEIN MODIFIER OF SNC1 1"/>
    <property type="match status" value="1"/>
</dbReference>
<dbReference type="PANTHER" id="PTHR34805:SF1">
    <property type="entry name" value="PROTEIN MODIFIER OF SNC1 1"/>
    <property type="match status" value="1"/>
</dbReference>
<dbReference type="STRING" id="3827.A0A3Q7XS78"/>
<feature type="region of interest" description="Disordered" evidence="1">
    <location>
        <begin position="912"/>
        <end position="979"/>
    </location>
</feature>
<feature type="region of interest" description="Disordered" evidence="1">
    <location>
        <begin position="157"/>
        <end position="294"/>
    </location>
</feature>
<feature type="compositionally biased region" description="Low complexity" evidence="1">
    <location>
        <begin position="265"/>
        <end position="276"/>
    </location>
</feature>
<dbReference type="Proteomes" id="UP000087171">
    <property type="component" value="Chromosome Ca5"/>
</dbReference>
<organism evidence="2 3">
    <name type="scientific">Cicer arietinum</name>
    <name type="common">Chickpea</name>
    <name type="synonym">Garbanzo</name>
    <dbReference type="NCBI Taxonomy" id="3827"/>
    <lineage>
        <taxon>Eukaryota</taxon>
        <taxon>Viridiplantae</taxon>
        <taxon>Streptophyta</taxon>
        <taxon>Embryophyta</taxon>
        <taxon>Tracheophyta</taxon>
        <taxon>Spermatophyta</taxon>
        <taxon>Magnoliopsida</taxon>
        <taxon>eudicotyledons</taxon>
        <taxon>Gunneridae</taxon>
        <taxon>Pentapetalae</taxon>
        <taxon>rosids</taxon>
        <taxon>fabids</taxon>
        <taxon>Fabales</taxon>
        <taxon>Fabaceae</taxon>
        <taxon>Papilionoideae</taxon>
        <taxon>50 kb inversion clade</taxon>
        <taxon>NPAAA clade</taxon>
        <taxon>Hologalegina</taxon>
        <taxon>IRL clade</taxon>
        <taxon>Cicereae</taxon>
        <taxon>Cicer</taxon>
    </lineage>
</organism>
<dbReference type="GeneID" id="101502670"/>
<feature type="region of interest" description="Disordered" evidence="1">
    <location>
        <begin position="995"/>
        <end position="1303"/>
    </location>
</feature>
<feature type="compositionally biased region" description="Polar residues" evidence="1">
    <location>
        <begin position="277"/>
        <end position="293"/>
    </location>
</feature>
<dbReference type="InterPro" id="IPR038808">
    <property type="entry name" value="MOS1-like"/>
</dbReference>
<feature type="compositionally biased region" description="Basic and acidic residues" evidence="1">
    <location>
        <begin position="207"/>
        <end position="223"/>
    </location>
</feature>
<feature type="compositionally biased region" description="Basic and acidic residues" evidence="1">
    <location>
        <begin position="1270"/>
        <end position="1290"/>
    </location>
</feature>
<feature type="compositionally biased region" description="Polar residues" evidence="1">
    <location>
        <begin position="393"/>
        <end position="404"/>
    </location>
</feature>
<protein>
    <submittedName>
        <fullName evidence="3">Protein MODIFIER OF SNC1 1-like</fullName>
    </submittedName>
</protein>
<feature type="compositionally biased region" description="Polar residues" evidence="1">
    <location>
        <begin position="912"/>
        <end position="925"/>
    </location>
</feature>
<feature type="compositionally biased region" description="Basic residues" evidence="1">
    <location>
        <begin position="716"/>
        <end position="727"/>
    </location>
</feature>